<keyword evidence="2" id="KW-1185">Reference proteome</keyword>
<dbReference type="RefSeq" id="WP_154281205.1">
    <property type="nucleotide sequence ID" value="NZ_JBHUJQ010000001.1"/>
</dbReference>
<organism evidence="1 2">
    <name type="scientific">Pedobacter petrophilus</name>
    <dbReference type="NCBI Taxonomy" id="1908241"/>
    <lineage>
        <taxon>Bacteria</taxon>
        <taxon>Pseudomonadati</taxon>
        <taxon>Bacteroidota</taxon>
        <taxon>Sphingobacteriia</taxon>
        <taxon>Sphingobacteriales</taxon>
        <taxon>Sphingobacteriaceae</taxon>
        <taxon>Pedobacter</taxon>
    </lineage>
</organism>
<name>A0A7K0FZH8_9SPHI</name>
<protein>
    <submittedName>
        <fullName evidence="1">Uncharacterized protein</fullName>
    </submittedName>
</protein>
<accession>A0A7K0FZH8</accession>
<evidence type="ECO:0000313" key="2">
    <source>
        <dbReference type="Proteomes" id="UP000487757"/>
    </source>
</evidence>
<dbReference type="EMBL" id="WKKH01000018">
    <property type="protein sequence ID" value="MRX76978.1"/>
    <property type="molecule type" value="Genomic_DNA"/>
</dbReference>
<sequence length="353" mass="39410">MKNSFLIVLTIPALILCMGSCKKNQEVANTTASSSSTSENQLQLLSTTGTLVASSDFNNSAISYVDPQRDDLTGINVSPYDWTTSNFGKSFRFYYEGGTSTDRKAVITTDDNSTNNILKYIITNGTIAANPPKARVQVEIDGFKDPVTGGYFKEFYQSVRMKLHYSSFKKILDDPNRLVPPTPTYDPHDWLTLFELWNNNTWGDDFPFRIGITLKKSANLQNFNFEAGAQKDVSGSFQDVWKNSSSTFVVPLGTWMTVDIYFKEGTAGSNNGKFYMAVTPDGGTKTVIFDYATGTNHNWTQHPGDPNPDGVQSWNAMKLYTSKTIIDAVKAGTNPQSLQVSWDNFRIWRDKQP</sequence>
<dbReference type="OrthoDB" id="931855at2"/>
<evidence type="ECO:0000313" key="1">
    <source>
        <dbReference type="EMBL" id="MRX76978.1"/>
    </source>
</evidence>
<comment type="caution">
    <text evidence="1">The sequence shown here is derived from an EMBL/GenBank/DDBJ whole genome shotgun (WGS) entry which is preliminary data.</text>
</comment>
<proteinExistence type="predicted"/>
<gene>
    <name evidence="1" type="ORF">GJU39_12865</name>
</gene>
<dbReference type="AlphaFoldDB" id="A0A7K0FZH8"/>
<reference evidence="1 2" key="1">
    <citation type="submission" date="2019-11" db="EMBL/GenBank/DDBJ databases">
        <title>Pedobacter petrophilus genome.</title>
        <authorList>
            <person name="Feldbauer M.J."/>
            <person name="Newman J.D."/>
        </authorList>
    </citation>
    <scope>NUCLEOTIDE SEQUENCE [LARGE SCALE GENOMIC DNA]</scope>
    <source>
        <strain evidence="1 2">LMG 29686</strain>
    </source>
</reference>
<dbReference type="Proteomes" id="UP000487757">
    <property type="component" value="Unassembled WGS sequence"/>
</dbReference>